<sequence>AGFAAVDSAAGDATDLAALVAGRCVPADGPLLLLSGAGQGEELADALRGRGFRVRRRVVYAARAVSHLSVTAHRMLRHDRVDAVLLFSSATAVAFGRVAGTMGTGVRAVCISARTASVLRPEDWADVLVAARPDTDAVLDALGTPKRT</sequence>
<evidence type="ECO:0000259" key="1">
    <source>
        <dbReference type="Pfam" id="PF02602"/>
    </source>
</evidence>
<dbReference type="GO" id="GO:0004852">
    <property type="term" value="F:uroporphyrinogen-III synthase activity"/>
    <property type="evidence" value="ECO:0007669"/>
    <property type="project" value="InterPro"/>
</dbReference>
<keyword evidence="3" id="KW-1185">Reference proteome</keyword>
<accession>A0A850PE30</accession>
<dbReference type="InterPro" id="IPR036108">
    <property type="entry name" value="4pyrrol_syn_uPrphyn_synt_sf"/>
</dbReference>
<proteinExistence type="predicted"/>
<dbReference type="Gene3D" id="3.40.50.10090">
    <property type="match status" value="1"/>
</dbReference>
<gene>
    <name evidence="2" type="ORF">HUK82_17115</name>
</gene>
<organism evidence="2 3">
    <name type="scientific">Ameyamaea chiangmaiensis</name>
    <dbReference type="NCBI Taxonomy" id="442969"/>
    <lineage>
        <taxon>Bacteria</taxon>
        <taxon>Pseudomonadati</taxon>
        <taxon>Pseudomonadota</taxon>
        <taxon>Alphaproteobacteria</taxon>
        <taxon>Acetobacterales</taxon>
        <taxon>Acetobacteraceae</taxon>
        <taxon>Ameyamaea</taxon>
    </lineage>
</organism>
<dbReference type="InterPro" id="IPR003754">
    <property type="entry name" value="4pyrrol_synth_uPrphyn_synth"/>
</dbReference>
<dbReference type="EMBL" id="JABXXR010000370">
    <property type="protein sequence ID" value="NVN42268.1"/>
    <property type="molecule type" value="Genomic_DNA"/>
</dbReference>
<feature type="domain" description="Tetrapyrrole biosynthesis uroporphyrinogen III synthase" evidence="1">
    <location>
        <begin position="2"/>
        <end position="139"/>
    </location>
</feature>
<evidence type="ECO:0000313" key="2">
    <source>
        <dbReference type="EMBL" id="NVN42268.1"/>
    </source>
</evidence>
<name>A0A850PE30_9PROT</name>
<evidence type="ECO:0000313" key="3">
    <source>
        <dbReference type="Proteomes" id="UP000585665"/>
    </source>
</evidence>
<feature type="non-terminal residue" evidence="2">
    <location>
        <position position="1"/>
    </location>
</feature>
<reference evidence="2 3" key="1">
    <citation type="submission" date="2020-06" db="EMBL/GenBank/DDBJ databases">
        <title>Description of novel acetic acid bacteria.</title>
        <authorList>
            <person name="Sombolestani A."/>
        </authorList>
    </citation>
    <scope>NUCLEOTIDE SEQUENCE [LARGE SCALE GENOMIC DNA]</scope>
    <source>
        <strain evidence="2 3">LMG 27010</strain>
    </source>
</reference>
<dbReference type="Pfam" id="PF02602">
    <property type="entry name" value="HEM4"/>
    <property type="match status" value="1"/>
</dbReference>
<protein>
    <submittedName>
        <fullName evidence="2">Uroporphyrinogen-III synthase</fullName>
    </submittedName>
</protein>
<dbReference type="SUPFAM" id="SSF69618">
    <property type="entry name" value="HemD-like"/>
    <property type="match status" value="1"/>
</dbReference>
<dbReference type="GO" id="GO:0033014">
    <property type="term" value="P:tetrapyrrole biosynthetic process"/>
    <property type="evidence" value="ECO:0007669"/>
    <property type="project" value="InterPro"/>
</dbReference>
<dbReference type="Proteomes" id="UP000585665">
    <property type="component" value="Unassembled WGS sequence"/>
</dbReference>
<dbReference type="RefSeq" id="WP_176615025.1">
    <property type="nucleotide sequence ID" value="NZ_JABXXR010000370.1"/>
</dbReference>
<dbReference type="AlphaFoldDB" id="A0A850PE30"/>
<comment type="caution">
    <text evidence="2">The sequence shown here is derived from an EMBL/GenBank/DDBJ whole genome shotgun (WGS) entry which is preliminary data.</text>
</comment>